<feature type="compositionally biased region" description="Basic residues" evidence="15">
    <location>
        <begin position="903"/>
        <end position="912"/>
    </location>
</feature>
<evidence type="ECO:0000256" key="14">
    <source>
        <dbReference type="SAM" id="Coils"/>
    </source>
</evidence>
<feature type="region of interest" description="Disordered" evidence="15">
    <location>
        <begin position="407"/>
        <end position="473"/>
    </location>
</feature>
<dbReference type="SMART" id="SM00292">
    <property type="entry name" value="BRCT"/>
    <property type="match status" value="1"/>
</dbReference>
<feature type="compositionally biased region" description="Polar residues" evidence="15">
    <location>
        <begin position="1292"/>
        <end position="1308"/>
    </location>
</feature>
<feature type="region of interest" description="Disordered" evidence="15">
    <location>
        <begin position="835"/>
        <end position="944"/>
    </location>
</feature>
<dbReference type="OrthoDB" id="342264at2759"/>
<evidence type="ECO:0000313" key="18">
    <source>
        <dbReference type="EMBL" id="EFN71636.1"/>
    </source>
</evidence>
<feature type="compositionally biased region" description="Low complexity" evidence="15">
    <location>
        <begin position="455"/>
        <end position="472"/>
    </location>
</feature>
<name>E2A4N4_CAMFO</name>
<dbReference type="InParanoid" id="E2A4N4"/>
<dbReference type="SUPFAM" id="SSF49879">
    <property type="entry name" value="SMAD/FHA domain"/>
    <property type="match status" value="1"/>
</dbReference>
<feature type="region of interest" description="Disordered" evidence="15">
    <location>
        <begin position="975"/>
        <end position="1001"/>
    </location>
</feature>
<feature type="compositionally biased region" description="Polar residues" evidence="15">
    <location>
        <begin position="182"/>
        <end position="209"/>
    </location>
</feature>
<feature type="compositionally biased region" description="Basic and acidic residues" evidence="15">
    <location>
        <begin position="521"/>
        <end position="538"/>
    </location>
</feature>
<feature type="compositionally biased region" description="Low complexity" evidence="15">
    <location>
        <begin position="1458"/>
        <end position="1483"/>
    </location>
</feature>
<keyword evidence="8" id="KW-0832">Ubl conjugation</keyword>
<protein>
    <recommendedName>
        <fullName evidence="3">Mediator of DNA damage checkpoint protein 1</fullName>
    </recommendedName>
    <alternativeName>
        <fullName evidence="13">PAX transactivation activation domain-interacting protein</fullName>
    </alternativeName>
    <alternativeName>
        <fullName evidence="12">PAX-interacting protein 1</fullName>
    </alternativeName>
</protein>
<sequence>MEFEATQIYEDDELLPTQKISCTEEDEQIQVGTLNINSNEYQIKGGITKIGRHNTCDIVINNVTVSKIHAEIEAMRNQESSIWICDLNSSNKTKLGDKILLPNRLYEVRDGSIITFGTVDATYRAYPPMVIPETPAPSQRRVTNRIIPSTPDSSLNNSSSDGSVILGTQKDKQNNVFLRPQVPQQRQSSIGKKNTSHASSSESDDLQTVTELRASNIDISENRELSSIFDIETQKLEHEMVTSKSIHDIETQIIPMDTSTHFQANTKANKQTKLNVQDEIANTSAIDIHDMETQHYESYINESKTQKSKDNIWNVTLNRFVTDIHVETQNYIDDTNKDTKKSKIDKNNQKKNLDQIDNINDLETQKFNDKNIAEDISNVETQPELNATRKILHVKRQLETDDIVNDINNDRTTKDTDKDNTSKTVNRTNDDKEKDKDNMIETVKTKINYDNVAPSSNSRSSSPGSLNLSSPGVDEDCLSLTQHSDHLLESSDLLEYFGEGIDKRETIRVPNTSTPKSHAKTSSERDNNVENVSNHDEDNIFDALTQRVHEFEERPNEINEKDIICKKKHGSRENIDGDLEKDTEEHSEKFVQKQCKSLEISDKSSNDNISNRNDPGTSVESEDLFDALTQQSNSPAVKNTLNSSVNQLSKINVDVDDMAPTQIINNNKNTHNQDNLINKSLTNINDSNNPIEDGRKKHAGCKKSGESFQEIDSVEQKLHEMFDNVNNSIHEPTHMSTQALEDILESSQYDNNLSANTVNESSLKDSILQTQLEKKNRGACDQSQRKLADTETNNVNNAEIDSQNSDTYFSTLTTKRKRNILKETQELVDSMLQNVIPSHQDSNTSLISKRNNEKIKDNTSTESNKRRKKISKSRNESDSMTDALNDDNVIETISNGNNEKNLRRSMKRKHASASKTDKRVLRNNPNKVKVDDVEKDSGSESDVCAPCPLADVRRTQTSDMNESDDDILARLPPARISGTLSNPASPSATSTLTECSGRSKQDIVKDGNKKIVQNKLLYKQDVEDSKKDKSLNEIHDKPSVSLFDNDVPNCDVPETNKVTTQFVDTSEDSDSEANYKRFKQMADRLNNELDCLKHDKQNKSNKKKSLLRLSLNLSKDLKQDTDDELKSLQISSRVTRQSSKQNDESLNVSCKEAHMENTTYDKSMKPETRSIVTRRKRTLSTIEKDAEQTNLRKHEAHQIIEERPILTRARRNMMKTAIDRQSPNILDYFPKTSSRENSPVIGKSFQDNKTVPETAESSKALNLEINKSVDLQTNKSVDSGRSNIKLRRTAKKSSNSSQQVQAQEEIKSNTTQTKLYLSQHKSILKIVLSPIRSPTIRSPIEDESQEVEMIMRKSLNNVQDKNLSIRETNTAKIFQRKLRIRNKKQLIADTETDSALTESNTSSIDDSNNTQSDNSTSKVKSRKRFTKSSAAKTQTLEKKETFKKPTHINQNSANSVFDSSSENITSESSQNSIESDSLSSSRSSRSKTAGARRKEKVEITRNMRRTANNSVSSMMNTSIEVTSLLSTPSTRMRRSASVLNSTLSVAGHRILFTGITEDYSKIVKTLGGNKVEDPAKCNVLVTDKVRRTYKFLCALAKGIPIVTIDWLRDSESAGQFLDWEDMIMSCGGKALLRPPSKWPEKAMIMSREEDLSSARKFLAKAPKTVTIQSTEFILTGILRQEVDFDKYKIM</sequence>
<dbReference type="PANTHER" id="PTHR23196">
    <property type="entry name" value="PAX TRANSCRIPTION ACTIVATION DOMAIN INTERACTING PROTEIN"/>
    <property type="match status" value="1"/>
</dbReference>
<dbReference type="Gene3D" id="3.40.50.10190">
    <property type="entry name" value="BRCT domain"/>
    <property type="match status" value="1"/>
</dbReference>
<feature type="region of interest" description="Disordered" evidence="15">
    <location>
        <begin position="506"/>
        <end position="538"/>
    </location>
</feature>
<organism evidence="19">
    <name type="scientific">Camponotus floridanus</name>
    <name type="common">Florida carpenter ant</name>
    <dbReference type="NCBI Taxonomy" id="104421"/>
    <lineage>
        <taxon>Eukaryota</taxon>
        <taxon>Metazoa</taxon>
        <taxon>Ecdysozoa</taxon>
        <taxon>Arthropoda</taxon>
        <taxon>Hexapoda</taxon>
        <taxon>Insecta</taxon>
        <taxon>Pterygota</taxon>
        <taxon>Neoptera</taxon>
        <taxon>Endopterygota</taxon>
        <taxon>Hymenoptera</taxon>
        <taxon>Apocrita</taxon>
        <taxon>Aculeata</taxon>
        <taxon>Formicoidea</taxon>
        <taxon>Formicidae</taxon>
        <taxon>Formicinae</taxon>
        <taxon>Camponotus</taxon>
    </lineage>
</organism>
<dbReference type="GO" id="GO:0005694">
    <property type="term" value="C:chromosome"/>
    <property type="evidence" value="ECO:0007669"/>
    <property type="project" value="UniProtKB-SubCell"/>
</dbReference>
<evidence type="ECO:0000259" key="17">
    <source>
        <dbReference type="PROSITE" id="PS50172"/>
    </source>
</evidence>
<feature type="region of interest" description="Disordered" evidence="15">
    <location>
        <begin position="130"/>
        <end position="209"/>
    </location>
</feature>
<feature type="compositionally biased region" description="Low complexity" evidence="15">
    <location>
        <begin position="1399"/>
        <end position="1417"/>
    </location>
</feature>
<evidence type="ECO:0000256" key="9">
    <source>
        <dbReference type="ARBA" id="ARBA00022990"/>
    </source>
</evidence>
<evidence type="ECO:0000256" key="3">
    <source>
        <dbReference type="ARBA" id="ARBA00015014"/>
    </source>
</evidence>
<dbReference type="PROSITE" id="PS50006">
    <property type="entry name" value="FHA_DOMAIN"/>
    <property type="match status" value="1"/>
</dbReference>
<dbReference type="EMBL" id="GL436710">
    <property type="protein sequence ID" value="EFN71636.1"/>
    <property type="molecule type" value="Genomic_DNA"/>
</dbReference>
<dbReference type="Pfam" id="PF16770">
    <property type="entry name" value="RTT107_BRCT_5"/>
    <property type="match status" value="1"/>
</dbReference>
<dbReference type="InterPro" id="IPR000253">
    <property type="entry name" value="FHA_dom"/>
</dbReference>
<evidence type="ECO:0000256" key="5">
    <source>
        <dbReference type="ARBA" id="ARBA00022499"/>
    </source>
</evidence>
<keyword evidence="6" id="KW-0677">Repeat</keyword>
<evidence type="ECO:0000256" key="2">
    <source>
        <dbReference type="ARBA" id="ARBA00004286"/>
    </source>
</evidence>
<feature type="compositionally biased region" description="Polar residues" evidence="15">
    <location>
        <begin position="1447"/>
        <end position="1457"/>
    </location>
</feature>
<feature type="domain" description="FHA" evidence="16">
    <location>
        <begin position="48"/>
        <end position="100"/>
    </location>
</feature>
<keyword evidence="9" id="KW-0007">Acetylation</keyword>
<feature type="compositionally biased region" description="Low complexity" evidence="15">
    <location>
        <begin position="148"/>
        <end position="163"/>
    </location>
</feature>
<evidence type="ECO:0000259" key="16">
    <source>
        <dbReference type="PROSITE" id="PS50006"/>
    </source>
</evidence>
<feature type="compositionally biased region" description="Basic and acidic residues" evidence="15">
    <location>
        <begin position="408"/>
        <end position="421"/>
    </location>
</feature>
<feature type="region of interest" description="Disordered" evidence="15">
    <location>
        <begin position="1391"/>
        <end position="1500"/>
    </location>
</feature>
<evidence type="ECO:0000256" key="12">
    <source>
        <dbReference type="ARBA" id="ARBA00023858"/>
    </source>
</evidence>
<feature type="region of interest" description="Disordered" evidence="15">
    <location>
        <begin position="1226"/>
        <end position="1253"/>
    </location>
</feature>
<keyword evidence="4" id="KW-0158">Chromosome</keyword>
<dbReference type="SUPFAM" id="SSF52113">
    <property type="entry name" value="BRCT domain"/>
    <property type="match status" value="1"/>
</dbReference>
<feature type="compositionally biased region" description="Basic and acidic residues" evidence="15">
    <location>
        <begin position="850"/>
        <end position="859"/>
    </location>
</feature>
<evidence type="ECO:0000313" key="19">
    <source>
        <dbReference type="Proteomes" id="UP000000311"/>
    </source>
</evidence>
<dbReference type="Proteomes" id="UP000000311">
    <property type="component" value="Unassembled WGS sequence"/>
</dbReference>
<feature type="coiled-coil region" evidence="14">
    <location>
        <begin position="1075"/>
        <end position="1102"/>
    </location>
</feature>
<feature type="region of interest" description="Disordered" evidence="15">
    <location>
        <begin position="596"/>
        <end position="620"/>
    </location>
</feature>
<evidence type="ECO:0000256" key="10">
    <source>
        <dbReference type="ARBA" id="ARBA00023242"/>
    </source>
</evidence>
<feature type="region of interest" description="Disordered" evidence="15">
    <location>
        <begin position="1287"/>
        <end position="1308"/>
    </location>
</feature>
<keyword evidence="5" id="KW-1017">Isopeptide bond</keyword>
<dbReference type="InterPro" id="IPR008984">
    <property type="entry name" value="SMAD_FHA_dom_sf"/>
</dbReference>
<feature type="compositionally biased region" description="Polar residues" evidence="15">
    <location>
        <begin position="835"/>
        <end position="849"/>
    </location>
</feature>
<dbReference type="InterPro" id="IPR001357">
    <property type="entry name" value="BRCT_dom"/>
</dbReference>
<comment type="subcellular location">
    <subcellularLocation>
        <location evidence="2">Chromosome</location>
    </subcellularLocation>
    <subcellularLocation>
        <location evidence="1">Nucleus</location>
    </subcellularLocation>
</comment>
<dbReference type="GO" id="GO:0044666">
    <property type="term" value="C:MLL3/4 complex"/>
    <property type="evidence" value="ECO:0007669"/>
    <property type="project" value="TreeGrafter"/>
</dbReference>
<feature type="compositionally biased region" description="Polar residues" evidence="15">
    <location>
        <begin position="978"/>
        <end position="996"/>
    </location>
</feature>
<reference evidence="18 19" key="1">
    <citation type="journal article" date="2010" name="Science">
        <title>Genomic comparison of the ants Camponotus floridanus and Harpegnathos saltator.</title>
        <authorList>
            <person name="Bonasio R."/>
            <person name="Zhang G."/>
            <person name="Ye C."/>
            <person name="Mutti N.S."/>
            <person name="Fang X."/>
            <person name="Qin N."/>
            <person name="Donahue G."/>
            <person name="Yang P."/>
            <person name="Li Q."/>
            <person name="Li C."/>
            <person name="Zhang P."/>
            <person name="Huang Z."/>
            <person name="Berger S.L."/>
            <person name="Reinberg D."/>
            <person name="Wang J."/>
            <person name="Liebig J."/>
        </authorList>
    </citation>
    <scope>NUCLEOTIDE SEQUENCE [LARGE SCALE GENOMIC DNA]</scope>
    <source>
        <strain evidence="19">C129</strain>
    </source>
</reference>
<keyword evidence="11" id="KW-0131">Cell cycle</keyword>
<keyword evidence="14" id="KW-0175">Coiled coil</keyword>
<proteinExistence type="predicted"/>
<dbReference type="STRING" id="104421.E2A4N4"/>
<dbReference type="InterPro" id="IPR036420">
    <property type="entry name" value="BRCT_dom_sf"/>
</dbReference>
<dbReference type="CDD" id="cd17744">
    <property type="entry name" value="BRCT_MDC1_rpt1"/>
    <property type="match status" value="1"/>
</dbReference>
<dbReference type="Pfam" id="PF00498">
    <property type="entry name" value="FHA"/>
    <property type="match status" value="1"/>
</dbReference>
<evidence type="ECO:0000256" key="15">
    <source>
        <dbReference type="SAM" id="MobiDB-lite"/>
    </source>
</evidence>
<evidence type="ECO:0000256" key="13">
    <source>
        <dbReference type="ARBA" id="ARBA00030146"/>
    </source>
</evidence>
<evidence type="ECO:0000256" key="11">
    <source>
        <dbReference type="ARBA" id="ARBA00023306"/>
    </source>
</evidence>
<gene>
    <name evidence="18" type="ORF">EAG_11626</name>
</gene>
<dbReference type="PANTHER" id="PTHR23196:SF1">
    <property type="entry name" value="PAX-INTERACTING PROTEIN 1"/>
    <property type="match status" value="1"/>
</dbReference>
<keyword evidence="10" id="KW-0539">Nucleus</keyword>
<feature type="compositionally biased region" description="Basic and acidic residues" evidence="15">
    <location>
        <begin position="928"/>
        <end position="938"/>
    </location>
</feature>
<dbReference type="GO" id="GO:0006974">
    <property type="term" value="P:DNA damage response"/>
    <property type="evidence" value="ECO:0007669"/>
    <property type="project" value="UniProtKB-KW"/>
</dbReference>
<dbReference type="Gene3D" id="2.60.200.20">
    <property type="match status" value="1"/>
</dbReference>
<dbReference type="CDD" id="cd18432">
    <property type="entry name" value="BRCT_PAXIP1_rpt6_like"/>
    <property type="match status" value="1"/>
</dbReference>
<evidence type="ECO:0000256" key="1">
    <source>
        <dbReference type="ARBA" id="ARBA00004123"/>
    </source>
</evidence>
<evidence type="ECO:0000256" key="6">
    <source>
        <dbReference type="ARBA" id="ARBA00022737"/>
    </source>
</evidence>
<keyword evidence="7" id="KW-0227">DNA damage</keyword>
<evidence type="ECO:0000256" key="4">
    <source>
        <dbReference type="ARBA" id="ARBA00022454"/>
    </source>
</evidence>
<feature type="compositionally biased region" description="Basic and acidic residues" evidence="15">
    <location>
        <begin position="428"/>
        <end position="439"/>
    </location>
</feature>
<evidence type="ECO:0000256" key="8">
    <source>
        <dbReference type="ARBA" id="ARBA00022843"/>
    </source>
</evidence>
<dbReference type="InterPro" id="IPR051579">
    <property type="entry name" value="DDR_Transcriptional_Reg"/>
</dbReference>
<feature type="compositionally biased region" description="Polar residues" evidence="15">
    <location>
        <begin position="790"/>
        <end position="801"/>
    </location>
</feature>
<feature type="region of interest" description="Disordered" evidence="15">
    <location>
        <begin position="775"/>
        <end position="801"/>
    </location>
</feature>
<dbReference type="SMART" id="SM00240">
    <property type="entry name" value="FHA"/>
    <property type="match status" value="1"/>
</dbReference>
<feature type="domain" description="BRCT" evidence="17">
    <location>
        <begin position="1540"/>
        <end position="1624"/>
    </location>
</feature>
<evidence type="ECO:0000256" key="7">
    <source>
        <dbReference type="ARBA" id="ARBA00022763"/>
    </source>
</evidence>
<keyword evidence="19" id="KW-1185">Reference proteome</keyword>
<dbReference type="PROSITE" id="PS50172">
    <property type="entry name" value="BRCT"/>
    <property type="match status" value="1"/>
</dbReference>
<accession>E2A4N4</accession>
<feature type="compositionally biased region" description="Basic and acidic residues" evidence="15">
    <location>
        <begin position="775"/>
        <end position="789"/>
    </location>
</feature>
<dbReference type="OMA" id="IHESPHM"/>